<evidence type="ECO:0000256" key="13">
    <source>
        <dbReference type="ARBA" id="ARBA00022741"/>
    </source>
</evidence>
<comment type="catalytic activity">
    <reaction evidence="21">
        <text>L-seryl-[protein] + ATP = O-phospho-L-seryl-[protein] + ADP + H(+)</text>
        <dbReference type="Rhea" id="RHEA:17989"/>
        <dbReference type="Rhea" id="RHEA-COMP:9863"/>
        <dbReference type="Rhea" id="RHEA-COMP:11604"/>
        <dbReference type="ChEBI" id="CHEBI:15378"/>
        <dbReference type="ChEBI" id="CHEBI:29999"/>
        <dbReference type="ChEBI" id="CHEBI:30616"/>
        <dbReference type="ChEBI" id="CHEBI:83421"/>
        <dbReference type="ChEBI" id="CHEBI:456216"/>
        <dbReference type="EC" id="2.7.11.1"/>
    </reaction>
</comment>
<dbReference type="InterPro" id="IPR000719">
    <property type="entry name" value="Prot_kinase_dom"/>
</dbReference>
<dbReference type="PROSITE" id="PS50011">
    <property type="entry name" value="PROTEIN_KINASE_DOM"/>
    <property type="match status" value="3"/>
</dbReference>
<keyword evidence="11" id="KW-0732">Signal</keyword>
<evidence type="ECO:0000313" key="24">
    <source>
        <dbReference type="EMBL" id="CAI8596350.1"/>
    </source>
</evidence>
<dbReference type="GO" id="GO:0005524">
    <property type="term" value="F:ATP binding"/>
    <property type="evidence" value="ECO:0007669"/>
    <property type="project" value="UniProtKB-KW"/>
</dbReference>
<keyword evidence="18" id="KW-0675">Receptor</keyword>
<evidence type="ECO:0000256" key="16">
    <source>
        <dbReference type="ARBA" id="ARBA00022989"/>
    </source>
</evidence>
<dbReference type="PANTHER" id="PTHR27001">
    <property type="entry name" value="OS01G0253100 PROTEIN"/>
    <property type="match status" value="1"/>
</dbReference>
<protein>
    <recommendedName>
        <fullName evidence="4">non-specific serine/threonine protein kinase</fullName>
        <ecNumber evidence="4">2.7.11.1</ecNumber>
    </recommendedName>
</protein>
<keyword evidence="10" id="KW-0812">Transmembrane</keyword>
<sequence length="1629" mass="184349">MTIETKHVVVIQDASKLIFKVFSWVINGLSLKAGDMVTLFAILHEVYNPMGYKTKMDNNGLVGVNQRIIDGELARKKEEYLNHEELAKIAELYDSNEVTFKIQLYAGSSPKDFAIEGAINLKATWVILDRQMKKDEEFFMQKLSCGISRILGKNHIERIRGPIDVAVEIQCNSHETYPESLPESPGEDVSNGPINVEEASQINFRPDKDEGCSTFIPSMDVTDISSNKIINKIGDKQCQQGEEHIEKMAYEDDMGTTLVTNNDQAKDLRMSQDQGKNGSRCSICSICKTRRPNIEWQKEFTYEEVEAATDGFSLKNCLPESGNPFSTFKGKLEGELNIVVKQHEITNIQVREKMISEVQTIVKARHNNVVMLLGSSTKDRFMLIVYEYACNGSLDMYLSRENCRKLAWSERLRVAIGLSRGLKYLHDNNIIHGNIKPSNILLTHDFKPLLGDFDLGKKLEPKKSFNNKSIGNSEYTAPEYQEKGKLSTKTDVYSFGVVILELITGRNATDKISGEKRLVGWAKPLLGGKKYSELVDPIISNTYEEDQLRWLVKVTAQCLKKKPKERLSMNMVVSALQGIADSEQCNITEELTLVTSDSRIGSDIDGSQVTLHGITDRKQCNMTEDIPQVVSNSRDIDLLSPKEEQIERISFDEESWLRIKVENNQFYTIAHESSDILSQIDEHVQSLPKDLDLGNMIINQHMMDQTVVAEMSDFELNLKSNHNENDVPAQKISNNRMIGHDQEDETSLVQMKRGLQPVPISGIIVQKKLQTSFTESSHDGHQEEIILEKSKSSACSICKSKRPKIVRMKDFTCDELVEATKGFSVENSLSESEDGPTFKGLLLESKVKIVVKKHQMTRSQEEKTFKSEVQLFTNVRHKNVVMLLGLCTDKSQLMIVYEQVCNGSLDHYLSRGNFQSLTWKERMKISIGTSRGLKYLHENKIVHGSIKASNILLTHDFEPLIGDFGFGKVKLEPKKSYKDKSGRDFGYTAPEYLESGKLSTKTDVYSFGVVLLELITGRRAMDKLQGGKNLVGWAKPLLGGKKYPQLVDSKISNTYEEEQLQWLIQVTEKCLKKNPKERYSMNMVVSALQGITESDDCCVIEDSSSSSSEKSYLPNDEPAMPMTTNSHGHMMADPVSWEAELIDRNTCKAETNFITAITTNDTIEHIKENQYKKESFHIEENDIEKKQVNKQEKIILDEKPIQDSYENEGLLNENQGETILESISKSSVCSICKSKRPNNEWQRKFTYEEIEAATEGFSIKYSLSEGAYGPAFKVQLDNKMKVAIKKIQVSSLQEEKVFVSEIQLLANTRHENMITLLGSCIRQNQMLIVYEYACNGSLDQYLSSKSGRLLLTWRERMKIATGVSRGLKYLHENNIIHGRVKPSNILLNHDYKSLLGDFVFPKERRELKNSCKDKSVKNCGYTAPECKESGKVSTKADVYSFGVILLELITGCMVSDKIQGRKCLVEWARPLLGGREYLQLMDPEISSSYDEEELASLVLVSEKCLRNNPKERFTMNMVVSLMPSVVHINDINAIEDSSSEKSDDVSDVTSSEIQEELGEEEGLVTSEERENNIRCSRKKSDWYTTSGGNCMETKEKERCESYGGARHFFLDGAQEYIACEELFSLCNSI</sequence>
<reference evidence="24 25" key="1">
    <citation type="submission" date="2023-01" db="EMBL/GenBank/DDBJ databases">
        <authorList>
            <person name="Kreplak J."/>
        </authorList>
    </citation>
    <scope>NUCLEOTIDE SEQUENCE [LARGE SCALE GENOMIC DNA]</scope>
</reference>
<evidence type="ECO:0000313" key="25">
    <source>
        <dbReference type="Proteomes" id="UP001157006"/>
    </source>
</evidence>
<evidence type="ECO:0000256" key="12">
    <source>
        <dbReference type="ARBA" id="ARBA00022737"/>
    </source>
</evidence>
<feature type="region of interest" description="Disordered" evidence="22">
    <location>
        <begin position="1536"/>
        <end position="1569"/>
    </location>
</feature>
<evidence type="ECO:0000256" key="11">
    <source>
        <dbReference type="ARBA" id="ARBA00022729"/>
    </source>
</evidence>
<keyword evidence="9" id="KW-0808">Transferase</keyword>
<keyword evidence="19" id="KW-0325">Glycoprotein</keyword>
<dbReference type="Gene3D" id="1.10.510.10">
    <property type="entry name" value="Transferase(Phosphotransferase) domain 1"/>
    <property type="match status" value="3"/>
</dbReference>
<comment type="catalytic activity">
    <reaction evidence="20">
        <text>L-threonyl-[protein] + ATP = O-phospho-L-threonyl-[protein] + ADP + H(+)</text>
        <dbReference type="Rhea" id="RHEA:46608"/>
        <dbReference type="Rhea" id="RHEA-COMP:11060"/>
        <dbReference type="Rhea" id="RHEA-COMP:11605"/>
        <dbReference type="ChEBI" id="CHEBI:15378"/>
        <dbReference type="ChEBI" id="CHEBI:30013"/>
        <dbReference type="ChEBI" id="CHEBI:30616"/>
        <dbReference type="ChEBI" id="CHEBI:61977"/>
        <dbReference type="ChEBI" id="CHEBI:456216"/>
        <dbReference type="EC" id="2.7.11.1"/>
    </reaction>
</comment>
<keyword evidence="12" id="KW-0677">Repeat</keyword>
<feature type="compositionally biased region" description="Acidic residues" evidence="22">
    <location>
        <begin position="1553"/>
        <end position="1562"/>
    </location>
</feature>
<evidence type="ECO:0000256" key="2">
    <source>
        <dbReference type="ARBA" id="ARBA00008536"/>
    </source>
</evidence>
<dbReference type="FunFam" id="1.10.510.10:FF:000358">
    <property type="entry name" value="Putative leucine-rich repeat receptor-like serine/threonine-protein kinase"/>
    <property type="match status" value="1"/>
</dbReference>
<accession>A0AAV0ZCG2</accession>
<dbReference type="EC" id="2.7.11.1" evidence="4"/>
<feature type="domain" description="Protein kinase" evidence="23">
    <location>
        <begin position="1257"/>
        <end position="1525"/>
    </location>
</feature>
<evidence type="ECO:0000259" key="23">
    <source>
        <dbReference type="PROSITE" id="PS50011"/>
    </source>
</evidence>
<dbReference type="GO" id="GO:0004674">
    <property type="term" value="F:protein serine/threonine kinase activity"/>
    <property type="evidence" value="ECO:0007669"/>
    <property type="project" value="UniProtKB-KW"/>
</dbReference>
<evidence type="ECO:0000256" key="14">
    <source>
        <dbReference type="ARBA" id="ARBA00022777"/>
    </source>
</evidence>
<evidence type="ECO:0000256" key="4">
    <source>
        <dbReference type="ARBA" id="ARBA00012513"/>
    </source>
</evidence>
<dbReference type="Proteomes" id="UP001157006">
    <property type="component" value="Chromosome 2"/>
</dbReference>
<keyword evidence="5" id="KW-1003">Cell membrane</keyword>
<dbReference type="GO" id="GO:0002229">
    <property type="term" value="P:defense response to oomycetes"/>
    <property type="evidence" value="ECO:0007669"/>
    <property type="project" value="UniProtKB-ARBA"/>
</dbReference>
<keyword evidence="14" id="KW-0418">Kinase</keyword>
<keyword evidence="7" id="KW-0597">Phosphoprotein</keyword>
<comment type="subcellular location">
    <subcellularLocation>
        <location evidence="1">Cell membrane</location>
        <topology evidence="1">Single-pass type I membrane protein</topology>
    </subcellularLocation>
</comment>
<gene>
    <name evidence="24" type="ORF">VFH_II031200</name>
</gene>
<evidence type="ECO:0000256" key="1">
    <source>
        <dbReference type="ARBA" id="ARBA00004251"/>
    </source>
</evidence>
<evidence type="ECO:0000256" key="17">
    <source>
        <dbReference type="ARBA" id="ARBA00023136"/>
    </source>
</evidence>
<evidence type="ECO:0000256" key="19">
    <source>
        <dbReference type="ARBA" id="ARBA00023180"/>
    </source>
</evidence>
<evidence type="ECO:0000256" key="10">
    <source>
        <dbReference type="ARBA" id="ARBA00022692"/>
    </source>
</evidence>
<feature type="domain" description="Protein kinase" evidence="23">
    <location>
        <begin position="302"/>
        <end position="579"/>
    </location>
</feature>
<evidence type="ECO:0000256" key="18">
    <source>
        <dbReference type="ARBA" id="ARBA00023170"/>
    </source>
</evidence>
<dbReference type="FunFam" id="3.30.200.20:FF:000604">
    <property type="entry name" value="Proline-rich receptor-like protein kinase PERK8"/>
    <property type="match status" value="2"/>
</dbReference>
<evidence type="ECO:0000256" key="5">
    <source>
        <dbReference type="ARBA" id="ARBA00022475"/>
    </source>
</evidence>
<evidence type="ECO:0000256" key="20">
    <source>
        <dbReference type="ARBA" id="ARBA00047899"/>
    </source>
</evidence>
<feature type="domain" description="Protein kinase" evidence="23">
    <location>
        <begin position="823"/>
        <end position="1091"/>
    </location>
</feature>
<evidence type="ECO:0000256" key="8">
    <source>
        <dbReference type="ARBA" id="ARBA00022614"/>
    </source>
</evidence>
<dbReference type="PANTHER" id="PTHR27001:SF721">
    <property type="entry name" value="DUAL-SPECIFICITY KINASE DOMAIN PROTEIN"/>
    <property type="match status" value="1"/>
</dbReference>
<keyword evidence="16" id="KW-1133">Transmembrane helix</keyword>
<evidence type="ECO:0000256" key="22">
    <source>
        <dbReference type="SAM" id="MobiDB-lite"/>
    </source>
</evidence>
<keyword evidence="17" id="KW-0472">Membrane</keyword>
<dbReference type="Pfam" id="PF07714">
    <property type="entry name" value="PK_Tyr_Ser-Thr"/>
    <property type="match status" value="3"/>
</dbReference>
<dbReference type="SUPFAM" id="SSF56112">
    <property type="entry name" value="Protein kinase-like (PK-like)"/>
    <property type="match status" value="3"/>
</dbReference>
<keyword evidence="15" id="KW-0067">ATP-binding</keyword>
<keyword evidence="25" id="KW-1185">Reference proteome</keyword>
<dbReference type="InterPro" id="IPR001245">
    <property type="entry name" value="Ser-Thr/Tyr_kinase_cat_dom"/>
</dbReference>
<dbReference type="GO" id="GO:0005886">
    <property type="term" value="C:plasma membrane"/>
    <property type="evidence" value="ECO:0007669"/>
    <property type="project" value="UniProtKB-SubCell"/>
</dbReference>
<dbReference type="FunFam" id="1.10.510.10:FF:000240">
    <property type="entry name" value="Lectin-domain containing receptor kinase A4.3"/>
    <property type="match status" value="1"/>
</dbReference>
<evidence type="ECO:0000256" key="15">
    <source>
        <dbReference type="ARBA" id="ARBA00022840"/>
    </source>
</evidence>
<name>A0AAV0ZCG2_VICFA</name>
<organism evidence="24 25">
    <name type="scientific">Vicia faba</name>
    <name type="common">Broad bean</name>
    <name type="synonym">Faba vulgaris</name>
    <dbReference type="NCBI Taxonomy" id="3906"/>
    <lineage>
        <taxon>Eukaryota</taxon>
        <taxon>Viridiplantae</taxon>
        <taxon>Streptophyta</taxon>
        <taxon>Embryophyta</taxon>
        <taxon>Tracheophyta</taxon>
        <taxon>Spermatophyta</taxon>
        <taxon>Magnoliopsida</taxon>
        <taxon>eudicotyledons</taxon>
        <taxon>Gunneridae</taxon>
        <taxon>Pentapetalae</taxon>
        <taxon>rosids</taxon>
        <taxon>fabids</taxon>
        <taxon>Fabales</taxon>
        <taxon>Fabaceae</taxon>
        <taxon>Papilionoideae</taxon>
        <taxon>50 kb inversion clade</taxon>
        <taxon>NPAAA clade</taxon>
        <taxon>Hologalegina</taxon>
        <taxon>IRL clade</taxon>
        <taxon>Fabeae</taxon>
        <taxon>Vicia</taxon>
    </lineage>
</organism>
<evidence type="ECO:0000256" key="7">
    <source>
        <dbReference type="ARBA" id="ARBA00022553"/>
    </source>
</evidence>
<keyword evidence="6" id="KW-0723">Serine/threonine-protein kinase</keyword>
<comment type="similarity">
    <text evidence="3">In the C-terminal section; belongs to the protein kinase superfamily. Ser/Thr protein kinase family.</text>
</comment>
<keyword evidence="13" id="KW-0547">Nucleotide-binding</keyword>
<dbReference type="EMBL" id="OX451737">
    <property type="protein sequence ID" value="CAI8596350.1"/>
    <property type="molecule type" value="Genomic_DNA"/>
</dbReference>
<proteinExistence type="inferred from homology"/>
<dbReference type="Gene3D" id="3.30.200.20">
    <property type="entry name" value="Phosphorylase Kinase, domain 1"/>
    <property type="match status" value="3"/>
</dbReference>
<comment type="similarity">
    <text evidence="2">In the N-terminal section; belongs to the leguminous lectin family.</text>
</comment>
<evidence type="ECO:0000256" key="3">
    <source>
        <dbReference type="ARBA" id="ARBA00010217"/>
    </source>
</evidence>
<keyword evidence="8" id="KW-0433">Leucine-rich repeat</keyword>
<evidence type="ECO:0000256" key="6">
    <source>
        <dbReference type="ARBA" id="ARBA00022527"/>
    </source>
</evidence>
<dbReference type="InterPro" id="IPR011009">
    <property type="entry name" value="Kinase-like_dom_sf"/>
</dbReference>
<evidence type="ECO:0000256" key="21">
    <source>
        <dbReference type="ARBA" id="ARBA00048679"/>
    </source>
</evidence>
<evidence type="ECO:0000256" key="9">
    <source>
        <dbReference type="ARBA" id="ARBA00022679"/>
    </source>
</evidence>